<dbReference type="AlphaFoldDB" id="A0A6N9H700"/>
<dbReference type="InterPro" id="IPR032818">
    <property type="entry name" value="DedA-like"/>
</dbReference>
<dbReference type="PANTHER" id="PTHR30353:SF0">
    <property type="entry name" value="TRANSMEMBRANE PROTEIN"/>
    <property type="match status" value="1"/>
</dbReference>
<accession>A0A6N9H700</accession>
<dbReference type="Pfam" id="PF09335">
    <property type="entry name" value="VTT_dom"/>
    <property type="match status" value="1"/>
</dbReference>
<name>A0A6N9H700_9MICO</name>
<dbReference type="PANTHER" id="PTHR30353">
    <property type="entry name" value="INNER MEMBRANE PROTEIN DEDA-RELATED"/>
    <property type="match status" value="1"/>
</dbReference>
<evidence type="ECO:0000256" key="7">
    <source>
        <dbReference type="RuleBase" id="RU367016"/>
    </source>
</evidence>
<evidence type="ECO:0000256" key="1">
    <source>
        <dbReference type="ARBA" id="ARBA00004651"/>
    </source>
</evidence>
<gene>
    <name evidence="9" type="ORF">GSY69_07095</name>
</gene>
<comment type="caution">
    <text evidence="7">Lacks conserved residue(s) required for the propagation of feature annotation.</text>
</comment>
<comment type="subcellular location">
    <subcellularLocation>
        <location evidence="1 7">Cell membrane</location>
        <topology evidence="1 7">Multi-pass membrane protein</topology>
    </subcellularLocation>
</comment>
<feature type="transmembrane region" description="Helical" evidence="7">
    <location>
        <begin position="36"/>
        <end position="56"/>
    </location>
</feature>
<evidence type="ECO:0000313" key="10">
    <source>
        <dbReference type="Proteomes" id="UP000469215"/>
    </source>
</evidence>
<evidence type="ECO:0000256" key="5">
    <source>
        <dbReference type="ARBA" id="ARBA00022989"/>
    </source>
</evidence>
<evidence type="ECO:0000313" key="9">
    <source>
        <dbReference type="EMBL" id="MYM19739.1"/>
    </source>
</evidence>
<reference evidence="9 10" key="1">
    <citation type="submission" date="2020-01" db="EMBL/GenBank/DDBJ databases">
        <authorList>
            <person name="Deng T."/>
        </authorList>
    </citation>
    <scope>NUCLEOTIDE SEQUENCE [LARGE SCALE GENOMIC DNA]</scope>
    <source>
        <strain evidence="9 10">5221</strain>
    </source>
</reference>
<proteinExistence type="inferred from homology"/>
<sequence length="239" mass="25762">MLDVLATAAADVSPALDVQASGLLDPTPILEGAGPWMLAVVALIVFIESGVLFPFLPGDSLLFVGGMLAPAMGVNLFLFIVVVWAAAILGDQVGYFLGRRFGRRFFKDDAKILNTTRLHAAEQFFAKHGGPSLVLARFVPFVRTFTPLAAGIAAYPYRRFIGWNVSGALLWGTLLSVAGYFLGSIDIIREHVDLWAIVLVGLSVIPMVIAWLKSRGTKRREVVEPTAPEAGETPADTPR</sequence>
<dbReference type="EMBL" id="WWEQ01000023">
    <property type="protein sequence ID" value="MYM19739.1"/>
    <property type="molecule type" value="Genomic_DNA"/>
</dbReference>
<keyword evidence="5 7" id="KW-1133">Transmembrane helix</keyword>
<evidence type="ECO:0000256" key="3">
    <source>
        <dbReference type="ARBA" id="ARBA00022475"/>
    </source>
</evidence>
<feature type="transmembrane region" description="Helical" evidence="7">
    <location>
        <begin position="160"/>
        <end position="182"/>
    </location>
</feature>
<evidence type="ECO:0000256" key="4">
    <source>
        <dbReference type="ARBA" id="ARBA00022692"/>
    </source>
</evidence>
<evidence type="ECO:0000256" key="6">
    <source>
        <dbReference type="ARBA" id="ARBA00023136"/>
    </source>
</evidence>
<feature type="transmembrane region" description="Helical" evidence="7">
    <location>
        <begin position="194"/>
        <end position="212"/>
    </location>
</feature>
<evidence type="ECO:0000259" key="8">
    <source>
        <dbReference type="Pfam" id="PF09335"/>
    </source>
</evidence>
<feature type="domain" description="VTT" evidence="8">
    <location>
        <begin position="56"/>
        <end position="180"/>
    </location>
</feature>
<protein>
    <submittedName>
        <fullName evidence="9">Alkaline phosphatase</fullName>
    </submittedName>
</protein>
<evidence type="ECO:0000256" key="2">
    <source>
        <dbReference type="ARBA" id="ARBA00010792"/>
    </source>
</evidence>
<keyword evidence="4 7" id="KW-0812">Transmembrane</keyword>
<keyword evidence="10" id="KW-1185">Reference proteome</keyword>
<dbReference type="Proteomes" id="UP000469215">
    <property type="component" value="Unassembled WGS sequence"/>
</dbReference>
<comment type="caution">
    <text evidence="9">The sequence shown here is derived from an EMBL/GenBank/DDBJ whole genome shotgun (WGS) entry which is preliminary data.</text>
</comment>
<dbReference type="InterPro" id="IPR032816">
    <property type="entry name" value="VTT_dom"/>
</dbReference>
<keyword evidence="6 7" id="KW-0472">Membrane</keyword>
<dbReference type="GO" id="GO:0005886">
    <property type="term" value="C:plasma membrane"/>
    <property type="evidence" value="ECO:0007669"/>
    <property type="project" value="UniProtKB-SubCell"/>
</dbReference>
<comment type="similarity">
    <text evidence="2 7">Belongs to the DedA family.</text>
</comment>
<keyword evidence="3 7" id="KW-1003">Cell membrane</keyword>
<organism evidence="9 10">
    <name type="scientific">Brevibacterium rongguiense</name>
    <dbReference type="NCBI Taxonomy" id="2695267"/>
    <lineage>
        <taxon>Bacteria</taxon>
        <taxon>Bacillati</taxon>
        <taxon>Actinomycetota</taxon>
        <taxon>Actinomycetes</taxon>
        <taxon>Micrococcales</taxon>
        <taxon>Brevibacteriaceae</taxon>
        <taxon>Brevibacterium</taxon>
    </lineage>
</organism>